<dbReference type="EMBL" id="JABFAE010000010">
    <property type="protein sequence ID" value="MBA0838852.1"/>
    <property type="molecule type" value="Genomic_DNA"/>
</dbReference>
<gene>
    <name evidence="1" type="ORF">Goarm_004640</name>
</gene>
<sequence>MFRLAFDNEWHDPVKEVMDKEKPILLAFRSQAETQRSIREMNSSGIAKHTLYLLYPVLIDCFNLLNSIMFYFDSSILQFPKSTICHLSEASCIGNTATAIKLLVETPLTVVSCILTWTYQFWKVFSQPETRIC</sequence>
<evidence type="ECO:0000313" key="2">
    <source>
        <dbReference type="Proteomes" id="UP000593575"/>
    </source>
</evidence>
<dbReference type="Proteomes" id="UP000593575">
    <property type="component" value="Unassembled WGS sequence"/>
</dbReference>
<comment type="caution">
    <text evidence="1">The sequence shown here is derived from an EMBL/GenBank/DDBJ whole genome shotgun (WGS) entry which is preliminary data.</text>
</comment>
<evidence type="ECO:0000313" key="1">
    <source>
        <dbReference type="EMBL" id="MBA0838852.1"/>
    </source>
</evidence>
<keyword evidence="2" id="KW-1185">Reference proteome</keyword>
<accession>A0A7J9JXD3</accession>
<dbReference type="AlphaFoldDB" id="A0A7J9JXD3"/>
<name>A0A7J9JXD3_9ROSI</name>
<reference evidence="1 2" key="1">
    <citation type="journal article" date="2019" name="Genome Biol. Evol.">
        <title>Insights into the evolution of the New World diploid cottons (Gossypium, subgenus Houzingenia) based on genome sequencing.</title>
        <authorList>
            <person name="Grover C.E."/>
            <person name="Arick M.A. 2nd"/>
            <person name="Thrash A."/>
            <person name="Conover J.L."/>
            <person name="Sanders W.S."/>
            <person name="Peterson D.G."/>
            <person name="Frelichowski J.E."/>
            <person name="Scheffler J.A."/>
            <person name="Scheffler B.E."/>
            <person name="Wendel J.F."/>
        </authorList>
    </citation>
    <scope>NUCLEOTIDE SEQUENCE [LARGE SCALE GENOMIC DNA]</scope>
    <source>
        <strain evidence="1">6</strain>
        <tissue evidence="1">Leaf</tissue>
    </source>
</reference>
<organism evidence="1 2">
    <name type="scientific">Gossypium armourianum</name>
    <dbReference type="NCBI Taxonomy" id="34283"/>
    <lineage>
        <taxon>Eukaryota</taxon>
        <taxon>Viridiplantae</taxon>
        <taxon>Streptophyta</taxon>
        <taxon>Embryophyta</taxon>
        <taxon>Tracheophyta</taxon>
        <taxon>Spermatophyta</taxon>
        <taxon>Magnoliopsida</taxon>
        <taxon>eudicotyledons</taxon>
        <taxon>Gunneridae</taxon>
        <taxon>Pentapetalae</taxon>
        <taxon>rosids</taxon>
        <taxon>malvids</taxon>
        <taxon>Malvales</taxon>
        <taxon>Malvaceae</taxon>
        <taxon>Malvoideae</taxon>
        <taxon>Gossypium</taxon>
    </lineage>
</organism>
<proteinExistence type="predicted"/>
<protein>
    <submittedName>
        <fullName evidence="1">Uncharacterized protein</fullName>
    </submittedName>
</protein>